<gene>
    <name evidence="2" type="ORF">C7384_11326</name>
</gene>
<dbReference type="RefSeq" id="WP_089940173.1">
    <property type="nucleotide sequence ID" value="NZ_CAKOEW010000007.1"/>
</dbReference>
<evidence type="ECO:0000313" key="3">
    <source>
        <dbReference type="Proteomes" id="UP000245433"/>
    </source>
</evidence>
<proteinExistence type="predicted"/>
<dbReference type="OrthoDB" id="2148353at2"/>
<keyword evidence="3" id="KW-1185">Reference proteome</keyword>
<dbReference type="AlphaFoldDB" id="A0A2U1D3Z1"/>
<dbReference type="Proteomes" id="UP000245433">
    <property type="component" value="Unassembled WGS sequence"/>
</dbReference>
<sequence length="82" mass="9723">MKFLDNLKTLWQDVKTIQQQSQRLSDQVNTLQAQLNIQEKTLRDLNNSVKRMNFKNKPHLDRIQATSDHLEQELAKYGTNNR</sequence>
<reference evidence="2 3" key="1">
    <citation type="submission" date="2018-04" db="EMBL/GenBank/DDBJ databases">
        <title>Genomic Encyclopedia of Type Strains, Phase IV (KMG-IV): sequencing the most valuable type-strain genomes for metagenomic binning, comparative biology and taxonomic classification.</title>
        <authorList>
            <person name="Goeker M."/>
        </authorList>
    </citation>
    <scope>NUCLEOTIDE SEQUENCE [LARGE SCALE GENOMIC DNA]</scope>
    <source>
        <strain evidence="2 3">DSM 28795</strain>
    </source>
</reference>
<evidence type="ECO:0000256" key="1">
    <source>
        <dbReference type="SAM" id="Coils"/>
    </source>
</evidence>
<comment type="caution">
    <text evidence="2">The sequence shown here is derived from an EMBL/GenBank/DDBJ whole genome shotgun (WGS) entry which is preliminary data.</text>
</comment>
<protein>
    <submittedName>
        <fullName evidence="2">Uncharacterized protein</fullName>
    </submittedName>
</protein>
<organism evidence="2 3">
    <name type="scientific">Convivina intestini</name>
    <dbReference type="NCBI Taxonomy" id="1505726"/>
    <lineage>
        <taxon>Bacteria</taxon>
        <taxon>Bacillati</taxon>
        <taxon>Bacillota</taxon>
        <taxon>Bacilli</taxon>
        <taxon>Lactobacillales</taxon>
        <taxon>Lactobacillaceae</taxon>
        <taxon>Convivina</taxon>
    </lineage>
</organism>
<keyword evidence="1" id="KW-0175">Coiled coil</keyword>
<name>A0A2U1D3Z1_9LACO</name>
<dbReference type="EMBL" id="QEKT01000013">
    <property type="protein sequence ID" value="PVY82370.1"/>
    <property type="molecule type" value="Genomic_DNA"/>
</dbReference>
<accession>A0A2U1D3Z1</accession>
<evidence type="ECO:0000313" key="2">
    <source>
        <dbReference type="EMBL" id="PVY82370.1"/>
    </source>
</evidence>
<feature type="coiled-coil region" evidence="1">
    <location>
        <begin position="14"/>
        <end position="80"/>
    </location>
</feature>